<reference evidence="1" key="1">
    <citation type="submission" date="2021-02" db="EMBL/GenBank/DDBJ databases">
        <authorList>
            <person name="Nowell W R."/>
        </authorList>
    </citation>
    <scope>NUCLEOTIDE SEQUENCE</scope>
</reference>
<feature type="non-terminal residue" evidence="1">
    <location>
        <position position="1"/>
    </location>
</feature>
<comment type="caution">
    <text evidence="1">The sequence shown here is derived from an EMBL/GenBank/DDBJ whole genome shotgun (WGS) entry which is preliminary data.</text>
</comment>
<dbReference type="EMBL" id="CAJOBJ010272989">
    <property type="protein sequence ID" value="CAF5133510.1"/>
    <property type="molecule type" value="Genomic_DNA"/>
</dbReference>
<dbReference type="Proteomes" id="UP000681720">
    <property type="component" value="Unassembled WGS sequence"/>
</dbReference>
<sequence length="34" mass="3728">SSSGSLEGEPRLLGVREFIEVKFEMSGGGTRRCR</sequence>
<proteinExistence type="predicted"/>
<accession>A0A8S3FPS7</accession>
<dbReference type="AlphaFoldDB" id="A0A8S3FPS7"/>
<organism evidence="1 2">
    <name type="scientific">Rotaria magnacalcarata</name>
    <dbReference type="NCBI Taxonomy" id="392030"/>
    <lineage>
        <taxon>Eukaryota</taxon>
        <taxon>Metazoa</taxon>
        <taxon>Spiralia</taxon>
        <taxon>Gnathifera</taxon>
        <taxon>Rotifera</taxon>
        <taxon>Eurotatoria</taxon>
        <taxon>Bdelloidea</taxon>
        <taxon>Philodinida</taxon>
        <taxon>Philodinidae</taxon>
        <taxon>Rotaria</taxon>
    </lineage>
</organism>
<gene>
    <name evidence="1" type="ORF">GIL414_LOCUS64124</name>
</gene>
<protein>
    <submittedName>
        <fullName evidence="1">Uncharacterized protein</fullName>
    </submittedName>
</protein>
<name>A0A8S3FPS7_9BILA</name>
<evidence type="ECO:0000313" key="2">
    <source>
        <dbReference type="Proteomes" id="UP000681720"/>
    </source>
</evidence>
<evidence type="ECO:0000313" key="1">
    <source>
        <dbReference type="EMBL" id="CAF5133510.1"/>
    </source>
</evidence>